<evidence type="ECO:0000259" key="16">
    <source>
        <dbReference type="PROSITE" id="PS50885"/>
    </source>
</evidence>
<dbReference type="InterPro" id="IPR036097">
    <property type="entry name" value="HisK_dim/P_sf"/>
</dbReference>
<evidence type="ECO:0000256" key="2">
    <source>
        <dbReference type="ARBA" id="ARBA00004429"/>
    </source>
</evidence>
<comment type="catalytic activity">
    <reaction evidence="1 14">
        <text>ATP + protein L-histidine = ADP + protein N-phospho-L-histidine.</text>
        <dbReference type="EC" id="2.7.13.3"/>
    </reaction>
</comment>
<reference evidence="18" key="1">
    <citation type="journal article" date="2020" name="Int. J. Syst. Evol. Microbiol.">
        <title>Alteromonas alba sp. nov., a marine bacterium isolated from the seawater of the West Pacific Ocean.</title>
        <authorList>
            <person name="Sun C."/>
            <person name="Wu Y.-H."/>
            <person name="Xamxidin M."/>
            <person name="Cheng H."/>
            <person name="Xu X.-W."/>
        </authorList>
    </citation>
    <scope>NUCLEOTIDE SEQUENCE [LARGE SCALE GENOMIC DNA]</scope>
    <source>
        <strain evidence="18">190</strain>
    </source>
</reference>
<evidence type="ECO:0000256" key="12">
    <source>
        <dbReference type="ARBA" id="ARBA00023012"/>
    </source>
</evidence>
<evidence type="ECO:0000259" key="15">
    <source>
        <dbReference type="PROSITE" id="PS50109"/>
    </source>
</evidence>
<dbReference type="InterPro" id="IPR005467">
    <property type="entry name" value="His_kinase_dom"/>
</dbReference>
<dbReference type="PRINTS" id="PR00344">
    <property type="entry name" value="BCTRLSENSOR"/>
</dbReference>
<dbReference type="SMART" id="SM00304">
    <property type="entry name" value="HAMP"/>
    <property type="match status" value="1"/>
</dbReference>
<keyword evidence="3 14" id="KW-1003">Cell membrane</keyword>
<dbReference type="InterPro" id="IPR003594">
    <property type="entry name" value="HATPase_dom"/>
</dbReference>
<evidence type="ECO:0000256" key="8">
    <source>
        <dbReference type="ARBA" id="ARBA00022741"/>
    </source>
</evidence>
<evidence type="ECO:0000256" key="4">
    <source>
        <dbReference type="ARBA" id="ARBA00022519"/>
    </source>
</evidence>
<dbReference type="RefSeq" id="WP_044447536.1">
    <property type="nucleotide sequence ID" value="NZ_PVNP01000111.1"/>
</dbReference>
<dbReference type="EC" id="2.7.13.3" evidence="14"/>
<dbReference type="SMART" id="SM00388">
    <property type="entry name" value="HisKA"/>
    <property type="match status" value="1"/>
</dbReference>
<keyword evidence="8 14" id="KW-0547">Nucleotide-binding</keyword>
<dbReference type="NCBIfam" id="NF007345">
    <property type="entry name" value="PRK09835.1"/>
    <property type="match status" value="1"/>
</dbReference>
<dbReference type="EMBL" id="PVNP01000111">
    <property type="protein sequence ID" value="PRO73508.1"/>
    <property type="molecule type" value="Genomic_DNA"/>
</dbReference>
<evidence type="ECO:0000313" key="17">
    <source>
        <dbReference type="EMBL" id="PRO73508.1"/>
    </source>
</evidence>
<dbReference type="Pfam" id="PF00672">
    <property type="entry name" value="HAMP"/>
    <property type="match status" value="1"/>
</dbReference>
<evidence type="ECO:0000256" key="5">
    <source>
        <dbReference type="ARBA" id="ARBA00022553"/>
    </source>
</evidence>
<evidence type="ECO:0000256" key="1">
    <source>
        <dbReference type="ARBA" id="ARBA00000085"/>
    </source>
</evidence>
<dbReference type="CDD" id="cd00082">
    <property type="entry name" value="HisKA"/>
    <property type="match status" value="1"/>
</dbReference>
<comment type="function">
    <text evidence="14">Member of a two-component regulatory system.</text>
</comment>
<dbReference type="PROSITE" id="PS50109">
    <property type="entry name" value="HIS_KIN"/>
    <property type="match status" value="1"/>
</dbReference>
<keyword evidence="4 14" id="KW-0997">Cell inner membrane</keyword>
<dbReference type="GO" id="GO:0000155">
    <property type="term" value="F:phosphorelay sensor kinase activity"/>
    <property type="evidence" value="ECO:0007669"/>
    <property type="project" value="InterPro"/>
</dbReference>
<dbReference type="Gene3D" id="6.10.340.10">
    <property type="match status" value="1"/>
</dbReference>
<dbReference type="Pfam" id="PF00512">
    <property type="entry name" value="HisKA"/>
    <property type="match status" value="1"/>
</dbReference>
<keyword evidence="12 14" id="KW-0902">Two-component regulatory system</keyword>
<protein>
    <recommendedName>
        <fullName evidence="14">Sensor protein</fullName>
        <ecNumber evidence="14">2.7.13.3</ecNumber>
    </recommendedName>
</protein>
<dbReference type="FunFam" id="1.10.287.130:FF:000001">
    <property type="entry name" value="Two-component sensor histidine kinase"/>
    <property type="match status" value="1"/>
</dbReference>
<dbReference type="InterPro" id="IPR036890">
    <property type="entry name" value="HATPase_C_sf"/>
</dbReference>
<evidence type="ECO:0000256" key="3">
    <source>
        <dbReference type="ARBA" id="ARBA00022475"/>
    </source>
</evidence>
<dbReference type="InterPro" id="IPR050428">
    <property type="entry name" value="TCS_sensor_his_kinase"/>
</dbReference>
<feature type="transmembrane region" description="Helical" evidence="14">
    <location>
        <begin position="12"/>
        <end position="36"/>
    </location>
</feature>
<evidence type="ECO:0000256" key="7">
    <source>
        <dbReference type="ARBA" id="ARBA00022692"/>
    </source>
</evidence>
<dbReference type="GO" id="GO:0005524">
    <property type="term" value="F:ATP binding"/>
    <property type="evidence" value="ECO:0007669"/>
    <property type="project" value="UniProtKB-KW"/>
</dbReference>
<comment type="subcellular location">
    <subcellularLocation>
        <location evidence="2">Cell inner membrane</location>
        <topology evidence="2">Multi-pass membrane protein</topology>
    </subcellularLocation>
</comment>
<evidence type="ECO:0000256" key="14">
    <source>
        <dbReference type="RuleBase" id="RU364088"/>
    </source>
</evidence>
<feature type="domain" description="Histidine kinase" evidence="15">
    <location>
        <begin position="256"/>
        <end position="470"/>
    </location>
</feature>
<evidence type="ECO:0000256" key="11">
    <source>
        <dbReference type="ARBA" id="ARBA00022989"/>
    </source>
</evidence>
<dbReference type="OrthoDB" id="9809766at2"/>
<organism evidence="17 18">
    <name type="scientific">Alteromonas alba</name>
    <dbReference type="NCBI Taxonomy" id="2079529"/>
    <lineage>
        <taxon>Bacteria</taxon>
        <taxon>Pseudomonadati</taxon>
        <taxon>Pseudomonadota</taxon>
        <taxon>Gammaproteobacteria</taxon>
        <taxon>Alteromonadales</taxon>
        <taxon>Alteromonadaceae</taxon>
        <taxon>Alteromonas/Salinimonas group</taxon>
        <taxon>Alteromonas</taxon>
    </lineage>
</organism>
<name>A0A2S9VAM6_9ALTE</name>
<dbReference type="PROSITE" id="PS50885">
    <property type="entry name" value="HAMP"/>
    <property type="match status" value="1"/>
</dbReference>
<dbReference type="AlphaFoldDB" id="A0A2S9VAM6"/>
<dbReference type="FunFam" id="3.30.565.10:FF:000006">
    <property type="entry name" value="Sensor histidine kinase WalK"/>
    <property type="match status" value="1"/>
</dbReference>
<keyword evidence="9 14" id="KW-0418">Kinase</keyword>
<evidence type="ECO:0000256" key="9">
    <source>
        <dbReference type="ARBA" id="ARBA00022777"/>
    </source>
</evidence>
<dbReference type="Gene3D" id="3.30.565.10">
    <property type="entry name" value="Histidine kinase-like ATPase, C-terminal domain"/>
    <property type="match status" value="1"/>
</dbReference>
<dbReference type="InterPro" id="IPR003661">
    <property type="entry name" value="HisK_dim/P_dom"/>
</dbReference>
<dbReference type="SUPFAM" id="SSF47384">
    <property type="entry name" value="Homodimeric domain of signal transducing histidine kinase"/>
    <property type="match status" value="1"/>
</dbReference>
<dbReference type="CDD" id="cd06225">
    <property type="entry name" value="HAMP"/>
    <property type="match status" value="1"/>
</dbReference>
<evidence type="ECO:0000256" key="13">
    <source>
        <dbReference type="ARBA" id="ARBA00023136"/>
    </source>
</evidence>
<dbReference type="InterPro" id="IPR003660">
    <property type="entry name" value="HAMP_dom"/>
</dbReference>
<dbReference type="Proteomes" id="UP000238949">
    <property type="component" value="Unassembled WGS sequence"/>
</dbReference>
<dbReference type="NCBIfam" id="TIGR01386">
    <property type="entry name" value="cztS_silS_copS"/>
    <property type="match status" value="1"/>
</dbReference>
<dbReference type="PANTHER" id="PTHR45436">
    <property type="entry name" value="SENSOR HISTIDINE KINASE YKOH"/>
    <property type="match status" value="1"/>
</dbReference>
<feature type="domain" description="HAMP" evidence="16">
    <location>
        <begin position="195"/>
        <end position="248"/>
    </location>
</feature>
<evidence type="ECO:0000256" key="10">
    <source>
        <dbReference type="ARBA" id="ARBA00022840"/>
    </source>
</evidence>
<gene>
    <name evidence="17" type="ORF">C6Y40_11120</name>
</gene>
<dbReference type="SUPFAM" id="SSF55874">
    <property type="entry name" value="ATPase domain of HSP90 chaperone/DNA topoisomerase II/histidine kinase"/>
    <property type="match status" value="1"/>
</dbReference>
<evidence type="ECO:0000313" key="18">
    <source>
        <dbReference type="Proteomes" id="UP000238949"/>
    </source>
</evidence>
<dbReference type="SMART" id="SM00387">
    <property type="entry name" value="HATPase_c"/>
    <property type="match status" value="1"/>
</dbReference>
<dbReference type="InterPro" id="IPR004358">
    <property type="entry name" value="Sig_transdc_His_kin-like_C"/>
</dbReference>
<accession>A0A2S9VAM6</accession>
<proteinExistence type="predicted"/>
<dbReference type="PANTHER" id="PTHR45436:SF15">
    <property type="entry name" value="SENSOR HISTIDINE KINASE CUSS"/>
    <property type="match status" value="1"/>
</dbReference>
<keyword evidence="5" id="KW-0597">Phosphoprotein</keyword>
<keyword evidence="10 14" id="KW-0067">ATP-binding</keyword>
<keyword evidence="13 14" id="KW-0472">Membrane</keyword>
<dbReference type="InterPro" id="IPR048590">
    <property type="entry name" value="CusS-like_sensor"/>
</dbReference>
<dbReference type="InterPro" id="IPR006290">
    <property type="entry name" value="CztS_silS_copS"/>
</dbReference>
<keyword evidence="6 14" id="KW-0808">Transferase</keyword>
<keyword evidence="18" id="KW-1185">Reference proteome</keyword>
<evidence type="ECO:0000256" key="6">
    <source>
        <dbReference type="ARBA" id="ARBA00022679"/>
    </source>
</evidence>
<keyword evidence="7 14" id="KW-0812">Transmembrane</keyword>
<sequence>MNLKDLSKRPSSLAFRVTILVGLTIFVCLTFISLMVQQSIAQHFEEQDADELNEVFLAVKRKLNTAYNEGVAPSSILFQAVSGHHGVYYLVKNKDNEVIFSSESAVLEKYPGDTYEIEQITPSMLSLFFDGEHMLRATEITVRIEDGNSQTHYQVIVASNMEFHMNYMEDFETTLWGIIVLSGAITILAARFAVYRGHSPLRRLSRKIGSITADKLDIRLEPTEVPVELANLVESFNAMIERLESGFEQLSHFSADIAHELRTPITNLTTQTQVILNQPRSTNEYTDILYSNLEEYERMSKMVSDMLLLAQTEHGLIKPNAERIDCQKEIGELIEYFELLAEEKHISIQLIGHKITLMCDKSMFRQALSNLLSNAIRYTPDNAEVTVSTQIQDNEALISISNPGNKIPDIQLSRLFDRFYRADPSRKRDGQGAGLGLTIARSVLEVNGAHIQVGSDEQATTFTVIFPLRS</sequence>
<dbReference type="GO" id="GO:0005886">
    <property type="term" value="C:plasma membrane"/>
    <property type="evidence" value="ECO:0007669"/>
    <property type="project" value="UniProtKB-SubCell"/>
</dbReference>
<keyword evidence="11 14" id="KW-1133">Transmembrane helix</keyword>
<dbReference type="Gene3D" id="1.10.287.130">
    <property type="match status" value="1"/>
</dbReference>
<dbReference type="Pfam" id="PF21085">
    <property type="entry name" value="CusS"/>
    <property type="match status" value="1"/>
</dbReference>
<dbReference type="Pfam" id="PF02518">
    <property type="entry name" value="HATPase_c"/>
    <property type="match status" value="1"/>
</dbReference>
<feature type="transmembrane region" description="Helical" evidence="14">
    <location>
        <begin position="175"/>
        <end position="194"/>
    </location>
</feature>
<comment type="caution">
    <text evidence="17">The sequence shown here is derived from an EMBL/GenBank/DDBJ whole genome shotgun (WGS) entry which is preliminary data.</text>
</comment>